<keyword evidence="3" id="KW-0175">Coiled coil</keyword>
<evidence type="ECO:0000313" key="6">
    <source>
        <dbReference type="EMBL" id="CAF1440265.1"/>
    </source>
</evidence>
<feature type="compositionally biased region" description="Low complexity" evidence="4">
    <location>
        <begin position="270"/>
        <end position="287"/>
    </location>
</feature>
<protein>
    <submittedName>
        <fullName evidence="7">Uncharacterized protein</fullName>
    </submittedName>
</protein>
<feature type="compositionally biased region" description="Low complexity" evidence="4">
    <location>
        <begin position="17"/>
        <end position="32"/>
    </location>
</feature>
<evidence type="ECO:0000313" key="9">
    <source>
        <dbReference type="Proteomes" id="UP000663832"/>
    </source>
</evidence>
<evidence type="ECO:0000313" key="8">
    <source>
        <dbReference type="EMBL" id="CAF1627406.1"/>
    </source>
</evidence>
<keyword evidence="9" id="KW-1185">Reference proteome</keyword>
<dbReference type="OrthoDB" id="205166at2759"/>
<feature type="compositionally biased region" description="Low complexity" evidence="4">
    <location>
        <begin position="250"/>
        <end position="262"/>
    </location>
</feature>
<dbReference type="EMBL" id="CAJNOM010000615">
    <property type="protein sequence ID" value="CAF1522819.1"/>
    <property type="molecule type" value="Genomic_DNA"/>
</dbReference>
<feature type="region of interest" description="Disordered" evidence="4">
    <location>
        <begin position="1"/>
        <end position="36"/>
    </location>
</feature>
<feature type="compositionally biased region" description="Polar residues" evidence="4">
    <location>
        <begin position="240"/>
        <end position="249"/>
    </location>
</feature>
<name>A0A815UR06_9BILA</name>
<dbReference type="EMBL" id="CAJNOM010002136">
    <property type="protein sequence ID" value="CAF1627406.1"/>
    <property type="molecule type" value="Genomic_DNA"/>
</dbReference>
<comment type="caution">
    <text evidence="7">The sequence shown here is derived from an EMBL/GenBank/DDBJ whole genome shotgun (WGS) entry which is preliminary data.</text>
</comment>
<reference evidence="7" key="1">
    <citation type="submission" date="2021-02" db="EMBL/GenBank/DDBJ databases">
        <authorList>
            <person name="Nowell W R."/>
        </authorList>
    </citation>
    <scope>NUCLEOTIDE SEQUENCE</scope>
</reference>
<dbReference type="Proteomes" id="UP000663877">
    <property type="component" value="Unassembled WGS sequence"/>
</dbReference>
<evidence type="ECO:0000256" key="1">
    <source>
        <dbReference type="ARBA" id="ARBA00004123"/>
    </source>
</evidence>
<comment type="subcellular location">
    <subcellularLocation>
        <location evidence="1">Nucleus</location>
    </subcellularLocation>
</comment>
<dbReference type="GO" id="GO:0006397">
    <property type="term" value="P:mRNA processing"/>
    <property type="evidence" value="ECO:0007669"/>
    <property type="project" value="InterPro"/>
</dbReference>
<dbReference type="GO" id="GO:0000445">
    <property type="term" value="C:THO complex part of transcription export complex"/>
    <property type="evidence" value="ECO:0007669"/>
    <property type="project" value="InterPro"/>
</dbReference>
<accession>A0A815UR06</accession>
<feature type="compositionally biased region" description="Polar residues" evidence="4">
    <location>
        <begin position="1"/>
        <end position="11"/>
    </location>
</feature>
<evidence type="ECO:0000256" key="4">
    <source>
        <dbReference type="SAM" id="MobiDB-lite"/>
    </source>
</evidence>
<dbReference type="Proteomes" id="UP000663832">
    <property type="component" value="Unassembled WGS sequence"/>
</dbReference>
<feature type="region of interest" description="Disordered" evidence="4">
    <location>
        <begin position="234"/>
        <end position="292"/>
    </location>
</feature>
<evidence type="ECO:0000256" key="3">
    <source>
        <dbReference type="SAM" id="Coils"/>
    </source>
</evidence>
<dbReference type="Pfam" id="PF05615">
    <property type="entry name" value="THOC7"/>
    <property type="match status" value="1"/>
</dbReference>
<evidence type="ECO:0000313" key="5">
    <source>
        <dbReference type="EMBL" id="CAF1231266.1"/>
    </source>
</evidence>
<dbReference type="AlphaFoldDB" id="A0A815UR06"/>
<gene>
    <name evidence="5" type="ORF">BJG266_LOCUS28531</name>
    <name evidence="6" type="ORF">BJG266_LOCUS39845</name>
    <name evidence="7" type="ORF">QVE165_LOCUS44917</name>
    <name evidence="8" type="ORF">QVE165_LOCUS56734</name>
</gene>
<sequence length="340" mass="39117">MSTKSSANVSSIKRKVQIVQQPSPISSPTPSKQIKKEPTIEKLKTERQHEITEDDIIRSRLLYEGDQGIDDRRILTLMKTFNKYIFDISPNSDDNSLVIEKLLSSLYSIEHSHRLFQTTYLMDEREQLCYASKSKRMNEQIIQLRQELDQSELRLTEAKQKRLNLLEYDARAATINKLGTRRELRAQQAATLERKHYFEHLQQTFEATYQQRLKQIAVYMRPIFELDEILRQDAHEDSPTEGSSESPVEQLTQPLTPVLPTTKFERQRTNSDSSTASMDADDTNSTARSKRQHKNHLGLNFLSNSLANNQPQALFSTETELFGSQLVNPLLLLSSSSNIS</sequence>
<feature type="coiled-coil region" evidence="3">
    <location>
        <begin position="134"/>
        <end position="161"/>
    </location>
</feature>
<evidence type="ECO:0000256" key="2">
    <source>
        <dbReference type="ARBA" id="ARBA00023242"/>
    </source>
</evidence>
<organism evidence="7 9">
    <name type="scientific">Adineta steineri</name>
    <dbReference type="NCBI Taxonomy" id="433720"/>
    <lineage>
        <taxon>Eukaryota</taxon>
        <taxon>Metazoa</taxon>
        <taxon>Spiralia</taxon>
        <taxon>Gnathifera</taxon>
        <taxon>Rotifera</taxon>
        <taxon>Eurotatoria</taxon>
        <taxon>Bdelloidea</taxon>
        <taxon>Adinetida</taxon>
        <taxon>Adinetidae</taxon>
        <taxon>Adineta</taxon>
    </lineage>
</organism>
<keyword evidence="2" id="KW-0539">Nucleus</keyword>
<dbReference type="EMBL" id="CAJNOI010001805">
    <property type="protein sequence ID" value="CAF1440265.1"/>
    <property type="molecule type" value="Genomic_DNA"/>
</dbReference>
<dbReference type="InterPro" id="IPR008501">
    <property type="entry name" value="THOC7/Mft1"/>
</dbReference>
<proteinExistence type="predicted"/>
<evidence type="ECO:0000313" key="7">
    <source>
        <dbReference type="EMBL" id="CAF1522819.1"/>
    </source>
</evidence>
<dbReference type="EMBL" id="CAJNOI010000296">
    <property type="protein sequence ID" value="CAF1231266.1"/>
    <property type="molecule type" value="Genomic_DNA"/>
</dbReference>